<organism evidence="2 3">
    <name type="scientific">Sphaerobolus stellatus (strain SS14)</name>
    <dbReference type="NCBI Taxonomy" id="990650"/>
    <lineage>
        <taxon>Eukaryota</taxon>
        <taxon>Fungi</taxon>
        <taxon>Dikarya</taxon>
        <taxon>Basidiomycota</taxon>
        <taxon>Agaricomycotina</taxon>
        <taxon>Agaricomycetes</taxon>
        <taxon>Phallomycetidae</taxon>
        <taxon>Geastrales</taxon>
        <taxon>Sphaerobolaceae</taxon>
        <taxon>Sphaerobolus</taxon>
    </lineage>
</organism>
<feature type="transmembrane region" description="Helical" evidence="1">
    <location>
        <begin position="21"/>
        <end position="41"/>
    </location>
</feature>
<keyword evidence="3" id="KW-1185">Reference proteome</keyword>
<dbReference type="HOGENOM" id="CLU_008809_1_3_1"/>
<name>A0A0C9TY32_SPHS4</name>
<dbReference type="PANTHER" id="PTHR35041">
    <property type="entry name" value="MEDIATOR OF RNA POLYMERASE II TRANSCRIPTION SUBUNIT 1"/>
    <property type="match status" value="1"/>
</dbReference>
<dbReference type="PANTHER" id="PTHR35041:SF6">
    <property type="entry name" value="FORMYLMETHIONINE DEFORMYLASE-LIKE PROTEIN-RELATED"/>
    <property type="match status" value="1"/>
</dbReference>
<accession>A0A0C9TY32</accession>
<feature type="transmembrane region" description="Helical" evidence="1">
    <location>
        <begin position="108"/>
        <end position="125"/>
    </location>
</feature>
<reference evidence="2 3" key="1">
    <citation type="submission" date="2014-06" db="EMBL/GenBank/DDBJ databases">
        <title>Evolutionary Origins and Diversification of the Mycorrhizal Mutualists.</title>
        <authorList>
            <consortium name="DOE Joint Genome Institute"/>
            <consortium name="Mycorrhizal Genomics Consortium"/>
            <person name="Kohler A."/>
            <person name="Kuo A."/>
            <person name="Nagy L.G."/>
            <person name="Floudas D."/>
            <person name="Copeland A."/>
            <person name="Barry K.W."/>
            <person name="Cichocki N."/>
            <person name="Veneault-Fourrey C."/>
            <person name="LaButti K."/>
            <person name="Lindquist E.A."/>
            <person name="Lipzen A."/>
            <person name="Lundell T."/>
            <person name="Morin E."/>
            <person name="Murat C."/>
            <person name="Riley R."/>
            <person name="Ohm R."/>
            <person name="Sun H."/>
            <person name="Tunlid A."/>
            <person name="Henrissat B."/>
            <person name="Grigoriev I.V."/>
            <person name="Hibbett D.S."/>
            <person name="Martin F."/>
        </authorList>
    </citation>
    <scope>NUCLEOTIDE SEQUENCE [LARGE SCALE GENOMIC DNA]</scope>
    <source>
        <strain evidence="2 3">SS14</strain>
    </source>
</reference>
<dbReference type="Proteomes" id="UP000054279">
    <property type="component" value="Unassembled WGS sequence"/>
</dbReference>
<feature type="transmembrane region" description="Helical" evidence="1">
    <location>
        <begin position="462"/>
        <end position="484"/>
    </location>
</feature>
<dbReference type="EMBL" id="KN837358">
    <property type="protein sequence ID" value="KIJ26754.1"/>
    <property type="molecule type" value="Genomic_DNA"/>
</dbReference>
<keyword evidence="1" id="KW-0472">Membrane</keyword>
<proteinExistence type="predicted"/>
<feature type="transmembrane region" description="Helical" evidence="1">
    <location>
        <begin position="137"/>
        <end position="159"/>
    </location>
</feature>
<sequence length="584" mass="62386">MLNNSSPRGLAAIHGSPIASLLKVILIWLAGCILAVLHHVYNSQLNNRPVQTLDRHHHTAKDVFFSQQGVNAVNPTLANLASAAMAASTAIAFFQCAWYLVRRRSFTVAGLNALWSAPGSLLSFFDGDFLRMAKSVVLVAVAIHLFPLVVTFVPGALTVHSAGLSNVTQCQVPTLNFGNNGLLFDLQDFQYIHPSALAVSIIGATVLGAQPLTPISPCGDNCTYSIQFNAPSFSCTDSLQNSSALPIARPDSAPNAYTGQSFDSTPQQTGIYSGWDFQLETVDYQNSPVGNVKNLTCVAYDSTYQVDYTFRGAGVPSAVPRVLSLGNQSLAQLGVTDPITPLAFDGTSPQTLEFNTTTNYFATLSALYSYISGDVTVHVTADSAGFSPVTLAAGIRQLLSTSTGATLTWVNDPAAVMESMLQNITLSLLVGTSTLSPAGTTTVPCTMFSSAQHWSYDAERLWLAYGLALLLSFLGNLLGIIAIWRNAFGASGGFADFLAATRNSNLSEDIVDPVEWKMGTLRLQYGRLRGSGGKYAFAPPENLFQEDDLAEETGTDDEKDMGGLGHAHTWSESVRVGKDVPLLK</sequence>
<gene>
    <name evidence="2" type="ORF">M422DRAFT_272157</name>
</gene>
<protein>
    <submittedName>
        <fullName evidence="2">Uncharacterized protein</fullName>
    </submittedName>
</protein>
<evidence type="ECO:0000313" key="2">
    <source>
        <dbReference type="EMBL" id="KIJ26754.1"/>
    </source>
</evidence>
<keyword evidence="1" id="KW-0812">Transmembrane</keyword>
<feature type="transmembrane region" description="Helical" evidence="1">
    <location>
        <begin position="80"/>
        <end position="101"/>
    </location>
</feature>
<dbReference type="AlphaFoldDB" id="A0A0C9TY32"/>
<evidence type="ECO:0000256" key="1">
    <source>
        <dbReference type="SAM" id="Phobius"/>
    </source>
</evidence>
<evidence type="ECO:0000313" key="3">
    <source>
        <dbReference type="Proteomes" id="UP000054279"/>
    </source>
</evidence>
<keyword evidence="1" id="KW-1133">Transmembrane helix</keyword>
<dbReference type="OrthoDB" id="3198553at2759"/>